<dbReference type="GO" id="GO:0003676">
    <property type="term" value="F:nucleic acid binding"/>
    <property type="evidence" value="ECO:0007669"/>
    <property type="project" value="InterPro"/>
</dbReference>
<dbReference type="Proteomes" id="UP000554482">
    <property type="component" value="Unassembled WGS sequence"/>
</dbReference>
<dbReference type="Gene3D" id="3.30.420.10">
    <property type="entry name" value="Ribonuclease H-like superfamily/Ribonuclease H"/>
    <property type="match status" value="1"/>
</dbReference>
<organism evidence="2 3">
    <name type="scientific">Thalictrum thalictroides</name>
    <name type="common">Rue-anemone</name>
    <name type="synonym">Anemone thalictroides</name>
    <dbReference type="NCBI Taxonomy" id="46969"/>
    <lineage>
        <taxon>Eukaryota</taxon>
        <taxon>Viridiplantae</taxon>
        <taxon>Streptophyta</taxon>
        <taxon>Embryophyta</taxon>
        <taxon>Tracheophyta</taxon>
        <taxon>Spermatophyta</taxon>
        <taxon>Magnoliopsida</taxon>
        <taxon>Ranunculales</taxon>
        <taxon>Ranunculaceae</taxon>
        <taxon>Thalictroideae</taxon>
        <taxon>Thalictrum</taxon>
    </lineage>
</organism>
<comment type="caution">
    <text evidence="2">The sequence shown here is derived from an EMBL/GenBank/DDBJ whole genome shotgun (WGS) entry which is preliminary data.</text>
</comment>
<evidence type="ECO:0000259" key="1">
    <source>
        <dbReference type="Pfam" id="PF13456"/>
    </source>
</evidence>
<dbReference type="Pfam" id="PF13456">
    <property type="entry name" value="RVT_3"/>
    <property type="match status" value="1"/>
</dbReference>
<evidence type="ECO:0000313" key="2">
    <source>
        <dbReference type="EMBL" id="KAF5204012.1"/>
    </source>
</evidence>
<sequence>MYNGRQTYPNGIIASICKIIKQKFYGLRVKVKDNTLDARLKEKLQLKEVKGQKKVIYCKWEKPPHGHIALRTDGRLLDQQGLKRRIWWNTKERGRRDIIRNEEGETLLAFTWSSKGTTILCVELEAIYIYEGIKTVKKLGYKRVQVCVDSKQTISCIQWRSRHTVAES</sequence>
<keyword evidence="3" id="KW-1185">Reference proteome</keyword>
<dbReference type="InterPro" id="IPR002156">
    <property type="entry name" value="RNaseH_domain"/>
</dbReference>
<dbReference type="AlphaFoldDB" id="A0A7J6X6L5"/>
<protein>
    <recommendedName>
        <fullName evidence="1">RNase H type-1 domain-containing protein</fullName>
    </recommendedName>
</protein>
<name>A0A7J6X6L5_THATH</name>
<proteinExistence type="predicted"/>
<evidence type="ECO:0000313" key="3">
    <source>
        <dbReference type="Proteomes" id="UP000554482"/>
    </source>
</evidence>
<reference evidence="2 3" key="1">
    <citation type="submission" date="2020-06" db="EMBL/GenBank/DDBJ databases">
        <title>Transcriptomic and genomic resources for Thalictrum thalictroides and T. hernandezii: Facilitating candidate gene discovery in an emerging model plant lineage.</title>
        <authorList>
            <person name="Arias T."/>
            <person name="Riano-Pachon D.M."/>
            <person name="Di Stilio V.S."/>
        </authorList>
    </citation>
    <scope>NUCLEOTIDE SEQUENCE [LARGE SCALE GENOMIC DNA]</scope>
    <source>
        <strain evidence="3">cv. WT478/WT964</strain>
        <tissue evidence="2">Leaves</tissue>
    </source>
</reference>
<dbReference type="GO" id="GO:0004523">
    <property type="term" value="F:RNA-DNA hybrid ribonuclease activity"/>
    <property type="evidence" value="ECO:0007669"/>
    <property type="project" value="InterPro"/>
</dbReference>
<accession>A0A7J6X6L5</accession>
<dbReference type="EMBL" id="JABWDY010005973">
    <property type="protein sequence ID" value="KAF5204012.1"/>
    <property type="molecule type" value="Genomic_DNA"/>
</dbReference>
<dbReference type="InterPro" id="IPR036397">
    <property type="entry name" value="RNaseH_sf"/>
</dbReference>
<feature type="domain" description="RNase H type-1" evidence="1">
    <location>
        <begin position="97"/>
        <end position="162"/>
    </location>
</feature>
<gene>
    <name evidence="2" type="ORF">FRX31_006400</name>
</gene>